<feature type="region of interest" description="Disordered" evidence="6">
    <location>
        <begin position="1424"/>
        <end position="1453"/>
    </location>
</feature>
<protein>
    <submittedName>
        <fullName evidence="10">HECT domain-containing protein</fullName>
    </submittedName>
</protein>
<dbReference type="Proteomes" id="UP000095280">
    <property type="component" value="Unplaced"/>
</dbReference>
<dbReference type="PROSITE" id="PS50103">
    <property type="entry name" value="ZF_C3H1"/>
    <property type="match status" value="2"/>
</dbReference>
<feature type="region of interest" description="Disordered" evidence="6">
    <location>
        <begin position="224"/>
        <end position="260"/>
    </location>
</feature>
<feature type="compositionally biased region" description="Basic and acidic residues" evidence="6">
    <location>
        <begin position="1425"/>
        <end position="1435"/>
    </location>
</feature>
<dbReference type="WBParaSite" id="maker-uti_cns_0004537-snap-gene-0.2-mRNA-1">
    <property type="protein sequence ID" value="maker-uti_cns_0004537-snap-gene-0.2-mRNA-1"/>
    <property type="gene ID" value="maker-uti_cns_0004537-snap-gene-0.2"/>
</dbReference>
<name>A0A1I8H6T0_9PLAT</name>
<proteinExistence type="predicted"/>
<dbReference type="GO" id="GO:0003729">
    <property type="term" value="F:mRNA binding"/>
    <property type="evidence" value="ECO:0007669"/>
    <property type="project" value="InterPro"/>
</dbReference>
<evidence type="ECO:0000256" key="2">
    <source>
        <dbReference type="ARBA" id="ARBA00022737"/>
    </source>
</evidence>
<keyword evidence="1 5" id="KW-0479">Metal-binding</keyword>
<dbReference type="SUPFAM" id="SSF90229">
    <property type="entry name" value="CCCH zinc finger"/>
    <property type="match status" value="2"/>
</dbReference>
<organism evidence="9 10">
    <name type="scientific">Macrostomum lignano</name>
    <dbReference type="NCBI Taxonomy" id="282301"/>
    <lineage>
        <taxon>Eukaryota</taxon>
        <taxon>Metazoa</taxon>
        <taxon>Spiralia</taxon>
        <taxon>Lophotrochozoa</taxon>
        <taxon>Platyhelminthes</taxon>
        <taxon>Rhabditophora</taxon>
        <taxon>Macrostomorpha</taxon>
        <taxon>Macrostomida</taxon>
        <taxon>Macrostomidae</taxon>
        <taxon>Macrostomum</taxon>
    </lineage>
</organism>
<feature type="compositionally biased region" description="Pro residues" evidence="6">
    <location>
        <begin position="1207"/>
        <end position="1217"/>
    </location>
</feature>
<evidence type="ECO:0000256" key="4">
    <source>
        <dbReference type="ARBA" id="ARBA00022833"/>
    </source>
</evidence>
<dbReference type="Gene3D" id="4.10.1000.10">
    <property type="entry name" value="Zinc finger, CCCH-type"/>
    <property type="match status" value="2"/>
</dbReference>
<evidence type="ECO:0000256" key="6">
    <source>
        <dbReference type="SAM" id="MobiDB-lite"/>
    </source>
</evidence>
<dbReference type="PANTHER" id="PTHR12547">
    <property type="entry name" value="CCCH ZINC FINGER/TIS11-RELATED"/>
    <property type="match status" value="1"/>
</dbReference>
<dbReference type="InterPro" id="IPR036855">
    <property type="entry name" value="Znf_CCCH_sf"/>
</dbReference>
<evidence type="ECO:0000256" key="3">
    <source>
        <dbReference type="ARBA" id="ARBA00022771"/>
    </source>
</evidence>
<keyword evidence="9" id="KW-1185">Reference proteome</keyword>
<keyword evidence="2" id="KW-0677">Repeat</keyword>
<dbReference type="Pfam" id="PF00642">
    <property type="entry name" value="zf-CCCH"/>
    <property type="match status" value="2"/>
</dbReference>
<sequence length="1572" mass="173151">ELTLVPERKSTDIRRRRCTVSSWVRKNREHTWAKAIADRSVRRLLLSDRCSRVRWCAETGMASPMQFEDRSSDTSFDGVSRSPSSWMAIAETALSLTAQRQQHRCLQFPIFDEDLRDAVLPVRVVHLDLNTRLHQLQHTVVIEKPSAPSTGDTRRLLLGLDHLLLLGGLLVFFALLACWHLGVLDLNDLPDHADVRDLIAARPANENEKQVKKRITKAMVSHEVLEVESASDEESPERPEVPMTTEPEAEQQQSEGPKTNLVVNIEVLESSAVDQRSSSFVRQLADASPILPSPAEAASTASSSTSGRDLLAIVTGLEIKMAEAARQLALLPIILNVVRDLALSQATSSSNSRGQNLPKVPPIVASNMAELLENEMLATAPCGEDTILYCVPCYNVLMEGTAFSPKLTVAERHSTLNPKSMGTLARGQLITKLEMTEILACGEAFSRLRYRIVKHLSGIEAVGHVKAMKKYADRKIEEKRVSGTVRRLLRCSVANIESASASKHYETFVSMLYRSDAEVGQRGHGREFNKELWSLFEVTADKYTAEFLQTPLPSTGCPPCYAIACDKSTPGRITNQAVMVLARCETGDAVAIPGGAPAVYSKEMDGSGPVLVQRLFQGLANFDLPIDRLVGVIADGQYQTAPFKTAIFEKLKEAGADYEIPINWDPAHFINLAVTNVRDSDDGEALQDFIDRANLFPHLFGHGRGRSALEIASEDHAGAISSFASQRFTSSAMNQWQTIFRCYGDLHAAFRAEKPRVRDNDPQPYIMFGFDFVCDLLGYLDLFAPIKALMEIAQNLQLPHWKVSTLWPLVAEFLHVHAEQFRSEDYPTLHEHIDNLHVGGTFDGVTLLDGWLKVKKPVAGSASDQDQWRARDMEDIARDTQKLAGALHRSFVARIQRCCDPSTSDCASFDAAAIIRAIACRDPEVAAEEFADQCAPAFKRLVTEAVKHKHLAHLKVPMARRYAANFVDTIRHVIFTGEGRSSWLVPSINGPLTDLKVAAPTLARQLLLHLSGSTAGGEFSSVVVDEAAVYASFYADPDVFQRAGPATCALLDFALHRGGTEAIVESFYSTMRSQQQQGGQTNDTLQLRAKLAWLLPPMGGDACEEFLDDSAKLFFKGDKSRGIRPHWSPFFAAKTKDAIGKVLQRRAAAVSPMIVTSNSAFGMVQLASPGSRPAAAAAAAAPLIYCAGSAALPVAGVATVRRLPLTSMPPPPPPPPAITQQQQQQQQQQQPPPKSHHPRSLLQQHQSHAPEGTVLVHSATDSAYASHYASRYGSALPSGSASRSCSPAVLPPLTLATPRAPLRRCTAVPHHLQLVRGQDSLLQRYPMSLPEWIPQALPLQHPQFSHDGPRELPLHPTAQQQRNSPYAVVLPRGQTRLLDETAAAHLCRRSLQEELDSAVRWLGALDWSSAAAFEAASDEAAVMEDEFRSSYDREPPPVTADSSSSGVKQREEAESRIVLADTLLSMVEAAWSDSEDGDELRIGSRTVQAQQRCSKPKKEDAIYNVRYKTLPCLHWQKNRNCPAGDHCHFAHGPQELRQPHRHPKFKTQICQNYKRTGSCVFGSRCFFKHSDE</sequence>
<keyword evidence="4 5" id="KW-0862">Zinc</keyword>
<accession>A0A1I8H6T0</accession>
<evidence type="ECO:0000256" key="7">
    <source>
        <dbReference type="SAM" id="Phobius"/>
    </source>
</evidence>
<reference evidence="10" key="1">
    <citation type="submission" date="2016-11" db="UniProtKB">
        <authorList>
            <consortium name="WormBaseParasite"/>
        </authorList>
    </citation>
    <scope>IDENTIFICATION</scope>
</reference>
<feature type="region of interest" description="Disordered" evidence="6">
    <location>
        <begin position="1203"/>
        <end position="1248"/>
    </location>
</feature>
<keyword evidence="7" id="KW-0812">Transmembrane</keyword>
<feature type="domain" description="C3H1-type" evidence="8">
    <location>
        <begin position="1544"/>
        <end position="1572"/>
    </location>
</feature>
<evidence type="ECO:0000259" key="8">
    <source>
        <dbReference type="PROSITE" id="PS50103"/>
    </source>
</evidence>
<dbReference type="GO" id="GO:0008270">
    <property type="term" value="F:zinc ion binding"/>
    <property type="evidence" value="ECO:0007669"/>
    <property type="project" value="UniProtKB-KW"/>
</dbReference>
<evidence type="ECO:0000256" key="5">
    <source>
        <dbReference type="PROSITE-ProRule" id="PRU00723"/>
    </source>
</evidence>
<feature type="zinc finger region" description="C3H1-type" evidence="5">
    <location>
        <begin position="1544"/>
        <end position="1572"/>
    </location>
</feature>
<dbReference type="InterPro" id="IPR045877">
    <property type="entry name" value="ZFP36-like"/>
</dbReference>
<keyword evidence="7" id="KW-1133">Transmembrane helix</keyword>
<dbReference type="SMART" id="SM00356">
    <property type="entry name" value="ZnF_C3H1"/>
    <property type="match status" value="2"/>
</dbReference>
<keyword evidence="7" id="KW-0472">Membrane</keyword>
<feature type="domain" description="C3H1-type" evidence="8">
    <location>
        <begin position="1506"/>
        <end position="1534"/>
    </location>
</feature>
<feature type="transmembrane region" description="Helical" evidence="7">
    <location>
        <begin position="163"/>
        <end position="182"/>
    </location>
</feature>
<dbReference type="InterPro" id="IPR000571">
    <property type="entry name" value="Znf_CCCH"/>
</dbReference>
<evidence type="ECO:0000256" key="1">
    <source>
        <dbReference type="ARBA" id="ARBA00022723"/>
    </source>
</evidence>
<feature type="zinc finger region" description="C3H1-type" evidence="5">
    <location>
        <begin position="1506"/>
        <end position="1534"/>
    </location>
</feature>
<keyword evidence="3 5" id="KW-0863">Zinc-finger</keyword>
<evidence type="ECO:0000313" key="10">
    <source>
        <dbReference type="WBParaSite" id="maker-uti_cns_0004537-snap-gene-0.2-mRNA-1"/>
    </source>
</evidence>
<feature type="compositionally biased region" description="Low complexity" evidence="6">
    <location>
        <begin position="1218"/>
        <end position="1229"/>
    </location>
</feature>
<evidence type="ECO:0000313" key="9">
    <source>
        <dbReference type="Proteomes" id="UP000095280"/>
    </source>
</evidence>